<dbReference type="EMBL" id="RDQH01000329">
    <property type="protein sequence ID" value="RXI03189.1"/>
    <property type="molecule type" value="Genomic_DNA"/>
</dbReference>
<feature type="compositionally biased region" description="Polar residues" evidence="2">
    <location>
        <begin position="96"/>
        <end position="105"/>
    </location>
</feature>
<keyword evidence="1" id="KW-0175">Coiled coil</keyword>
<feature type="coiled-coil region" evidence="1">
    <location>
        <begin position="41"/>
        <end position="94"/>
    </location>
</feature>
<dbReference type="InterPro" id="IPR056708">
    <property type="entry name" value="DUF7806"/>
</dbReference>
<proteinExistence type="predicted"/>
<gene>
    <name evidence="4" type="ORF">DVH24_003841</name>
</gene>
<evidence type="ECO:0000313" key="4">
    <source>
        <dbReference type="EMBL" id="RXI03189.1"/>
    </source>
</evidence>
<dbReference type="STRING" id="3750.A0A498K4K6"/>
<dbReference type="Proteomes" id="UP000290289">
    <property type="component" value="Chromosome 3"/>
</dbReference>
<dbReference type="PANTHER" id="PTHR35489:SF2">
    <property type="entry name" value="TITAN9"/>
    <property type="match status" value="1"/>
</dbReference>
<dbReference type="GO" id="GO:0003006">
    <property type="term" value="P:developmental process involved in reproduction"/>
    <property type="evidence" value="ECO:0007669"/>
    <property type="project" value="TreeGrafter"/>
</dbReference>
<comment type="caution">
    <text evidence="4">The sequence shown here is derived from an EMBL/GenBank/DDBJ whole genome shotgun (WGS) entry which is preliminary data.</text>
</comment>
<organism evidence="4 5">
    <name type="scientific">Malus domestica</name>
    <name type="common">Apple</name>
    <name type="synonym">Pyrus malus</name>
    <dbReference type="NCBI Taxonomy" id="3750"/>
    <lineage>
        <taxon>Eukaryota</taxon>
        <taxon>Viridiplantae</taxon>
        <taxon>Streptophyta</taxon>
        <taxon>Embryophyta</taxon>
        <taxon>Tracheophyta</taxon>
        <taxon>Spermatophyta</taxon>
        <taxon>Magnoliopsida</taxon>
        <taxon>eudicotyledons</taxon>
        <taxon>Gunneridae</taxon>
        <taxon>Pentapetalae</taxon>
        <taxon>rosids</taxon>
        <taxon>fabids</taxon>
        <taxon>Rosales</taxon>
        <taxon>Rosaceae</taxon>
        <taxon>Amygdaloideae</taxon>
        <taxon>Maleae</taxon>
        <taxon>Malus</taxon>
    </lineage>
</organism>
<evidence type="ECO:0000313" key="5">
    <source>
        <dbReference type="Proteomes" id="UP000290289"/>
    </source>
</evidence>
<protein>
    <recommendedName>
        <fullName evidence="3">DUF7806 domain-containing protein</fullName>
    </recommendedName>
</protein>
<sequence length="271" mass="30872">MSTTEALYSKLYEKYTKIKTKKWSELDEIGREQEGKFKHYVSVAEEYIQHLRNQNERLRLEVDELRSEVASIRHEILNKELSEEVERLRKLQQVGNLSNDSNTDNGGLCTPASGQVSGAVGNLSKRRTSKRRKNSHSETEDMAMPSSGAVITVQEPQWCRTIERQGCAKPIGQVNCVFQVLVEYMVDLKFSTVSQAEEICISAVHQSSGYAFNLTWMNRAAGDEVELLYRTSSLGTLERVAPEWMKDDIVLSSNMCPIFFERLSRVVKLHS</sequence>
<dbReference type="Pfam" id="PF25091">
    <property type="entry name" value="DUF7806"/>
    <property type="match status" value="1"/>
</dbReference>
<name>A0A498K4K6_MALDO</name>
<dbReference type="PANTHER" id="PTHR35489">
    <property type="entry name" value="TITAN9"/>
    <property type="match status" value="1"/>
</dbReference>
<evidence type="ECO:0000256" key="2">
    <source>
        <dbReference type="SAM" id="MobiDB-lite"/>
    </source>
</evidence>
<reference evidence="4 5" key="1">
    <citation type="submission" date="2018-10" db="EMBL/GenBank/DDBJ databases">
        <title>A high-quality apple genome assembly.</title>
        <authorList>
            <person name="Hu J."/>
        </authorList>
    </citation>
    <scope>NUCLEOTIDE SEQUENCE [LARGE SCALE GENOMIC DNA]</scope>
    <source>
        <strain evidence="5">cv. HFTH1</strain>
        <tissue evidence="4">Young leaf</tissue>
    </source>
</reference>
<dbReference type="AlphaFoldDB" id="A0A498K4K6"/>
<evidence type="ECO:0000259" key="3">
    <source>
        <dbReference type="Pfam" id="PF25091"/>
    </source>
</evidence>
<evidence type="ECO:0000256" key="1">
    <source>
        <dbReference type="SAM" id="Coils"/>
    </source>
</evidence>
<feature type="domain" description="DUF7806" evidence="3">
    <location>
        <begin position="174"/>
        <end position="268"/>
    </location>
</feature>
<feature type="region of interest" description="Disordered" evidence="2">
    <location>
        <begin position="96"/>
        <end position="144"/>
    </location>
</feature>
<keyword evidence="5" id="KW-1185">Reference proteome</keyword>
<feature type="compositionally biased region" description="Basic residues" evidence="2">
    <location>
        <begin position="124"/>
        <end position="134"/>
    </location>
</feature>
<accession>A0A498K4K6</accession>